<feature type="region of interest" description="Disordered" evidence="2">
    <location>
        <begin position="227"/>
        <end position="251"/>
    </location>
</feature>
<dbReference type="Proteomes" id="UP000284824">
    <property type="component" value="Unassembled WGS sequence"/>
</dbReference>
<sequence>MTMTTTTSIPVRAAVQGEAQVLALLRQGREVSQISDVTTWPVTAVRRLAAREGLVIDDNGCARPAGTTAAQAAITRAELRELLRLAEASDEAQVKRARAKLDHAVEVLRGCLVEVERRKERQAAVAQLAADAEREVARLTAKLDQAKAQVDQAKTQLDEAKAKLVQARSVLGGPRRAAGAAARRYRPGVDYDTKQARAWAKANGYGDVLPTSGRYVPDDVIDAMRAAEAAPAGPEQAGTAQTSAAAAESQS</sequence>
<gene>
    <name evidence="3" type="ORF">EDD27_1460</name>
</gene>
<evidence type="ECO:0000313" key="3">
    <source>
        <dbReference type="EMBL" id="RVX39118.1"/>
    </source>
</evidence>
<evidence type="ECO:0000256" key="1">
    <source>
        <dbReference type="SAM" id="Coils"/>
    </source>
</evidence>
<dbReference type="GO" id="GO:0016746">
    <property type="term" value="F:acyltransferase activity"/>
    <property type="evidence" value="ECO:0007669"/>
    <property type="project" value="InterPro"/>
</dbReference>
<dbReference type="EMBL" id="SAUN01000001">
    <property type="protein sequence ID" value="RVX39118.1"/>
    <property type="molecule type" value="Genomic_DNA"/>
</dbReference>
<organism evidence="3 4">
    <name type="scientific">Nonomuraea polychroma</name>
    <dbReference type="NCBI Taxonomy" id="46176"/>
    <lineage>
        <taxon>Bacteria</taxon>
        <taxon>Bacillati</taxon>
        <taxon>Actinomycetota</taxon>
        <taxon>Actinomycetes</taxon>
        <taxon>Streptosporangiales</taxon>
        <taxon>Streptosporangiaceae</taxon>
        <taxon>Nonomuraea</taxon>
    </lineage>
</organism>
<evidence type="ECO:0000256" key="2">
    <source>
        <dbReference type="SAM" id="MobiDB-lite"/>
    </source>
</evidence>
<proteinExistence type="predicted"/>
<accession>A0A438M0W1</accession>
<feature type="coiled-coil region" evidence="1">
    <location>
        <begin position="129"/>
        <end position="170"/>
    </location>
</feature>
<keyword evidence="4" id="KW-1185">Reference proteome</keyword>
<evidence type="ECO:0008006" key="5">
    <source>
        <dbReference type="Google" id="ProtNLM"/>
    </source>
</evidence>
<reference evidence="3 4" key="1">
    <citation type="submission" date="2019-01" db="EMBL/GenBank/DDBJ databases">
        <title>Sequencing the genomes of 1000 actinobacteria strains.</title>
        <authorList>
            <person name="Klenk H.-P."/>
        </authorList>
    </citation>
    <scope>NUCLEOTIDE SEQUENCE [LARGE SCALE GENOMIC DNA]</scope>
    <source>
        <strain evidence="3 4">DSM 43925</strain>
    </source>
</reference>
<dbReference type="AlphaFoldDB" id="A0A438M0W1"/>
<name>A0A438M0W1_9ACTN</name>
<dbReference type="InterPro" id="IPR036625">
    <property type="entry name" value="E3-bd_dom_sf"/>
</dbReference>
<keyword evidence="1" id="KW-0175">Coiled coil</keyword>
<comment type="caution">
    <text evidence="3">The sequence shown here is derived from an EMBL/GenBank/DDBJ whole genome shotgun (WGS) entry which is preliminary data.</text>
</comment>
<protein>
    <recommendedName>
        <fullName evidence="5">Lsr2 protein</fullName>
    </recommendedName>
</protein>
<evidence type="ECO:0000313" key="4">
    <source>
        <dbReference type="Proteomes" id="UP000284824"/>
    </source>
</evidence>
<dbReference type="Gene3D" id="4.10.320.10">
    <property type="entry name" value="E3-binding domain"/>
    <property type="match status" value="1"/>
</dbReference>